<dbReference type="RefSeq" id="WP_091625562.1">
    <property type="nucleotide sequence ID" value="NZ_FOEF01000020.1"/>
</dbReference>
<gene>
    <name evidence="4" type="ORF">SAMN04489732_12046</name>
</gene>
<dbReference type="EMBL" id="FOEF01000020">
    <property type="protein sequence ID" value="SEP52383.1"/>
    <property type="molecule type" value="Genomic_DNA"/>
</dbReference>
<dbReference type="Pfam" id="PF00908">
    <property type="entry name" value="dTDP_sugar_isom"/>
    <property type="match status" value="1"/>
</dbReference>
<proteinExistence type="inferred from homology"/>
<dbReference type="AlphaFoldDB" id="A0A1H8YJW8"/>
<dbReference type="InterPro" id="IPR014710">
    <property type="entry name" value="RmlC-like_jellyroll"/>
</dbReference>
<feature type="active site" description="Proton donor" evidence="2">
    <location>
        <position position="135"/>
    </location>
</feature>
<dbReference type="GO" id="GO:0000271">
    <property type="term" value="P:polysaccharide biosynthetic process"/>
    <property type="evidence" value="ECO:0007669"/>
    <property type="project" value="TreeGrafter"/>
</dbReference>
<protein>
    <submittedName>
        <fullName evidence="4">Epimerase EvaD</fullName>
    </submittedName>
</protein>
<name>A0A1H8YJW8_9PSEU</name>
<dbReference type="GO" id="GO:0019305">
    <property type="term" value="P:dTDP-rhamnose biosynthetic process"/>
    <property type="evidence" value="ECO:0007669"/>
    <property type="project" value="TreeGrafter"/>
</dbReference>
<comment type="similarity">
    <text evidence="1">Belongs to the dTDP-4-dehydrorhamnose 3,5-epimerase family.</text>
</comment>
<dbReference type="GO" id="GO:0005829">
    <property type="term" value="C:cytosol"/>
    <property type="evidence" value="ECO:0007669"/>
    <property type="project" value="TreeGrafter"/>
</dbReference>
<dbReference type="PANTHER" id="PTHR21047:SF2">
    <property type="entry name" value="THYMIDINE DIPHOSPHO-4-KETO-RHAMNOSE 3,5-EPIMERASE"/>
    <property type="match status" value="1"/>
</dbReference>
<dbReference type="CDD" id="cd00438">
    <property type="entry name" value="cupin_RmlC"/>
    <property type="match status" value="1"/>
</dbReference>
<keyword evidence="5" id="KW-1185">Reference proteome</keyword>
<dbReference type="Proteomes" id="UP000198582">
    <property type="component" value="Unassembled WGS sequence"/>
</dbReference>
<feature type="site" description="Participates in a stacking interaction with the thymidine ring of dTDP-4-oxo-6-deoxyglucose" evidence="3">
    <location>
        <position position="141"/>
    </location>
</feature>
<evidence type="ECO:0000313" key="4">
    <source>
        <dbReference type="EMBL" id="SEP52383.1"/>
    </source>
</evidence>
<dbReference type="InterPro" id="IPR000888">
    <property type="entry name" value="RmlC-like"/>
</dbReference>
<feature type="active site" description="Proton acceptor" evidence="2">
    <location>
        <position position="65"/>
    </location>
</feature>
<dbReference type="GO" id="GO:0008830">
    <property type="term" value="F:dTDP-4-dehydrorhamnose 3,5-epimerase activity"/>
    <property type="evidence" value="ECO:0007669"/>
    <property type="project" value="InterPro"/>
</dbReference>
<dbReference type="OrthoDB" id="9800680at2"/>
<reference evidence="5" key="1">
    <citation type="submission" date="2016-10" db="EMBL/GenBank/DDBJ databases">
        <authorList>
            <person name="Varghese N."/>
            <person name="Submissions S."/>
        </authorList>
    </citation>
    <scope>NUCLEOTIDE SEQUENCE [LARGE SCALE GENOMIC DNA]</scope>
    <source>
        <strain evidence="5">DSM 44993</strain>
    </source>
</reference>
<evidence type="ECO:0000256" key="3">
    <source>
        <dbReference type="PIRSR" id="PIRSR600888-3"/>
    </source>
</evidence>
<evidence type="ECO:0000256" key="2">
    <source>
        <dbReference type="PIRSR" id="PIRSR600888-1"/>
    </source>
</evidence>
<dbReference type="STRING" id="394193.SAMN04489732_12046"/>
<accession>A0A1H8YJW8</accession>
<dbReference type="PANTHER" id="PTHR21047">
    <property type="entry name" value="DTDP-6-DEOXY-D-GLUCOSE-3,5 EPIMERASE"/>
    <property type="match status" value="1"/>
</dbReference>
<organism evidence="4 5">
    <name type="scientific">Amycolatopsis saalfeldensis</name>
    <dbReference type="NCBI Taxonomy" id="394193"/>
    <lineage>
        <taxon>Bacteria</taxon>
        <taxon>Bacillati</taxon>
        <taxon>Actinomycetota</taxon>
        <taxon>Actinomycetes</taxon>
        <taxon>Pseudonocardiales</taxon>
        <taxon>Pseudonocardiaceae</taxon>
        <taxon>Amycolatopsis</taxon>
    </lineage>
</organism>
<dbReference type="Gene3D" id="2.60.120.10">
    <property type="entry name" value="Jelly Rolls"/>
    <property type="match status" value="1"/>
</dbReference>
<evidence type="ECO:0000313" key="5">
    <source>
        <dbReference type="Proteomes" id="UP000198582"/>
    </source>
</evidence>
<dbReference type="InterPro" id="IPR011051">
    <property type="entry name" value="RmlC_Cupin_sf"/>
</dbReference>
<evidence type="ECO:0000256" key="1">
    <source>
        <dbReference type="ARBA" id="ARBA00010154"/>
    </source>
</evidence>
<dbReference type="SUPFAM" id="SSF51182">
    <property type="entry name" value="RmlC-like cupins"/>
    <property type="match status" value="1"/>
</dbReference>
<sequence length="201" mass="21578">MSEQARPLAVGGAFAFTTPAFPDERGVFLSPYRRSVFTEAVGHPLFPVAQVSYSVSHRGVVRGLHFTATPPGCAKYVYCPRGKVLDLVVDLRVGSPTFGLCDSVVLGDEGFPAVYFPVGLGHLFAALEDDTVMTYLLSQEYRQENELAISPFDPDLALPIPAGIPPVLSERDRRAPALAEARAAGLLPDYAACLRAEAKLG</sequence>